<dbReference type="SUPFAM" id="SSF55729">
    <property type="entry name" value="Acyl-CoA N-acyltransferases (Nat)"/>
    <property type="match status" value="1"/>
</dbReference>
<proteinExistence type="predicted"/>
<dbReference type="AlphaFoldDB" id="A0A0A0C190"/>
<dbReference type="EMBL" id="AXCZ01000004">
    <property type="protein sequence ID" value="KGM14408.1"/>
    <property type="molecule type" value="Genomic_DNA"/>
</dbReference>
<dbReference type="PROSITE" id="PS51186">
    <property type="entry name" value="GNAT"/>
    <property type="match status" value="1"/>
</dbReference>
<name>A0A0A0C190_9CELL</name>
<dbReference type="GO" id="GO:0016747">
    <property type="term" value="F:acyltransferase activity, transferring groups other than amino-acyl groups"/>
    <property type="evidence" value="ECO:0007669"/>
    <property type="project" value="InterPro"/>
</dbReference>
<keyword evidence="2" id="KW-0808">Transferase</keyword>
<feature type="domain" description="N-acetyltransferase" evidence="1">
    <location>
        <begin position="11"/>
        <end position="176"/>
    </location>
</feature>
<dbReference type="InterPro" id="IPR000182">
    <property type="entry name" value="GNAT_dom"/>
</dbReference>
<dbReference type="Pfam" id="PF13302">
    <property type="entry name" value="Acetyltransf_3"/>
    <property type="match status" value="1"/>
</dbReference>
<protein>
    <submittedName>
        <fullName evidence="2">GCN5 family acetyltransferase</fullName>
    </submittedName>
</protein>
<dbReference type="PANTHER" id="PTHR43415">
    <property type="entry name" value="SPERMIDINE N(1)-ACETYLTRANSFERASE"/>
    <property type="match status" value="1"/>
</dbReference>
<organism evidence="2 3">
    <name type="scientific">Cellulomonas bogoriensis 69B4 = DSM 16987</name>
    <dbReference type="NCBI Taxonomy" id="1386082"/>
    <lineage>
        <taxon>Bacteria</taxon>
        <taxon>Bacillati</taxon>
        <taxon>Actinomycetota</taxon>
        <taxon>Actinomycetes</taxon>
        <taxon>Micrococcales</taxon>
        <taxon>Cellulomonadaceae</taxon>
        <taxon>Cellulomonas</taxon>
    </lineage>
</organism>
<dbReference type="RefSeq" id="WP_035056639.1">
    <property type="nucleotide sequence ID" value="NZ_AXCZ01000004.1"/>
</dbReference>
<accession>A0A0A0C190</accession>
<dbReference type="Gene3D" id="3.40.630.30">
    <property type="match status" value="1"/>
</dbReference>
<comment type="caution">
    <text evidence="2">The sequence shown here is derived from an EMBL/GenBank/DDBJ whole genome shotgun (WGS) entry which is preliminary data.</text>
</comment>
<gene>
    <name evidence="2" type="ORF">N869_12635</name>
</gene>
<sequence>MWLEPLQGELVTLRPVAPGDVEAMWEMLSDPEGRRQTGDLRERSREDVERWCAEVAGRTDRVDLAITHGSDEYLGEIVLEDIDREHRRARMRLALRPGQRGRGFGGEAIELVLAYGFAPLPAGLGLHRVALEVLSVNPRARMLYESLGFLVEGRQRESHRDGEFWCDSLLMGILEDDYRATHVATG</sequence>
<evidence type="ECO:0000313" key="3">
    <source>
        <dbReference type="Proteomes" id="UP000054314"/>
    </source>
</evidence>
<reference evidence="2 3" key="1">
    <citation type="submission" date="2013-08" db="EMBL/GenBank/DDBJ databases">
        <title>Genome sequencing of Cellulomonas bogoriensis 69B4.</title>
        <authorList>
            <person name="Chen F."/>
            <person name="Li Y."/>
            <person name="Wang G."/>
        </authorList>
    </citation>
    <scope>NUCLEOTIDE SEQUENCE [LARGE SCALE GENOMIC DNA]</scope>
    <source>
        <strain evidence="2 3">69B4</strain>
    </source>
</reference>
<evidence type="ECO:0000313" key="2">
    <source>
        <dbReference type="EMBL" id="KGM14408.1"/>
    </source>
</evidence>
<dbReference type="PANTHER" id="PTHR43415:SF3">
    <property type="entry name" value="GNAT-FAMILY ACETYLTRANSFERASE"/>
    <property type="match status" value="1"/>
</dbReference>
<dbReference type="InterPro" id="IPR016181">
    <property type="entry name" value="Acyl_CoA_acyltransferase"/>
</dbReference>
<dbReference type="Proteomes" id="UP000054314">
    <property type="component" value="Unassembled WGS sequence"/>
</dbReference>
<evidence type="ECO:0000259" key="1">
    <source>
        <dbReference type="PROSITE" id="PS51186"/>
    </source>
</evidence>
<keyword evidence="3" id="KW-1185">Reference proteome</keyword>
<dbReference type="OrthoDB" id="9814648at2"/>